<reference evidence="2 3" key="1">
    <citation type="journal article" date="2018" name="BMC Genomics">
        <title>Comparative genome analyses reveal sequence features reflecting distinct modes of host-adaptation between dicot and monocot powdery mildew.</title>
        <authorList>
            <person name="Wu Y."/>
            <person name="Ma X."/>
            <person name="Pan Z."/>
            <person name="Kale S.D."/>
            <person name="Song Y."/>
            <person name="King H."/>
            <person name="Zhang Q."/>
            <person name="Presley C."/>
            <person name="Deng X."/>
            <person name="Wei C.I."/>
            <person name="Xiao S."/>
        </authorList>
    </citation>
    <scope>NUCLEOTIDE SEQUENCE [LARGE SCALE GENOMIC DNA]</scope>
    <source>
        <strain evidence="2">UMSG1</strain>
    </source>
</reference>
<feature type="region of interest" description="Disordered" evidence="1">
    <location>
        <begin position="97"/>
        <end position="142"/>
    </location>
</feature>
<dbReference type="EMBL" id="MCBS01024325">
    <property type="protein sequence ID" value="RKF73669.1"/>
    <property type="molecule type" value="Genomic_DNA"/>
</dbReference>
<feature type="compositionally biased region" description="Polar residues" evidence="1">
    <location>
        <begin position="235"/>
        <end position="247"/>
    </location>
</feature>
<protein>
    <submittedName>
        <fullName evidence="2">Uncharacterized protein</fullName>
    </submittedName>
</protein>
<feature type="compositionally biased region" description="Polar residues" evidence="1">
    <location>
        <begin position="112"/>
        <end position="132"/>
    </location>
</feature>
<evidence type="ECO:0000256" key="1">
    <source>
        <dbReference type="SAM" id="MobiDB-lite"/>
    </source>
</evidence>
<proteinExistence type="predicted"/>
<accession>A0A420IGL5</accession>
<evidence type="ECO:0000313" key="3">
    <source>
        <dbReference type="Proteomes" id="UP000285326"/>
    </source>
</evidence>
<comment type="caution">
    <text evidence="2">The sequence shown here is derived from an EMBL/GenBank/DDBJ whole genome shotgun (WGS) entry which is preliminary data.</text>
</comment>
<organism evidence="2 3">
    <name type="scientific">Golovinomyces cichoracearum</name>
    <dbReference type="NCBI Taxonomy" id="62708"/>
    <lineage>
        <taxon>Eukaryota</taxon>
        <taxon>Fungi</taxon>
        <taxon>Dikarya</taxon>
        <taxon>Ascomycota</taxon>
        <taxon>Pezizomycotina</taxon>
        <taxon>Leotiomycetes</taxon>
        <taxon>Erysiphales</taxon>
        <taxon>Erysiphaceae</taxon>
        <taxon>Golovinomyces</taxon>
    </lineage>
</organism>
<sequence>MGTRKFIDLPEATMNSDTPVDAPGTPNSTTTCLSTLSTIAIKDGQCGSTLPIASSLYGHQHRPSSNTLEAERADRISRLAGLERVSAVRFNEIISQGGAGPGSVPPMLNFDANGNQAQTSKKSTVGSASATESMGERTATWASGSLRADDDYISLEPIDDRDRFSTSGIDEDAERDADDMSDSQSLVGFGEGAGSVGSGPMYTRSRGTTDEYQDGPPTPTALDNIPQKEEILSADSLSTESSGSSHAETVRHSEKENNER</sequence>
<dbReference type="AlphaFoldDB" id="A0A420IGL5"/>
<name>A0A420IGL5_9PEZI</name>
<feature type="region of interest" description="Disordered" evidence="1">
    <location>
        <begin position="158"/>
        <end position="260"/>
    </location>
</feature>
<feature type="compositionally biased region" description="Acidic residues" evidence="1">
    <location>
        <begin position="169"/>
        <end position="181"/>
    </location>
</feature>
<feature type="region of interest" description="Disordered" evidence="1">
    <location>
        <begin position="1"/>
        <end position="28"/>
    </location>
</feature>
<gene>
    <name evidence="2" type="ORF">GcM1_243126</name>
</gene>
<dbReference type="Proteomes" id="UP000285326">
    <property type="component" value="Unassembled WGS sequence"/>
</dbReference>
<evidence type="ECO:0000313" key="2">
    <source>
        <dbReference type="EMBL" id="RKF73669.1"/>
    </source>
</evidence>
<feature type="compositionally biased region" description="Basic and acidic residues" evidence="1">
    <location>
        <begin position="248"/>
        <end position="260"/>
    </location>
</feature>